<name>A0A4Q1CBV8_9BACT</name>
<evidence type="ECO:0000313" key="2">
    <source>
        <dbReference type="Proteomes" id="UP000290218"/>
    </source>
</evidence>
<keyword evidence="2" id="KW-1185">Reference proteome</keyword>
<proteinExistence type="predicted"/>
<dbReference type="AlphaFoldDB" id="A0A4Q1CBV8"/>
<dbReference type="InterPro" id="IPR009874">
    <property type="entry name" value="DUF1428"/>
</dbReference>
<reference evidence="1 2" key="1">
    <citation type="submission" date="2019-01" db="EMBL/GenBank/DDBJ databases">
        <title>Lacunisphaera sp. strain TWA-58.</title>
        <authorList>
            <person name="Chen W.-M."/>
        </authorList>
    </citation>
    <scope>NUCLEOTIDE SEQUENCE [LARGE SCALE GENOMIC DNA]</scope>
    <source>
        <strain evidence="1 2">TWA-58</strain>
    </source>
</reference>
<evidence type="ECO:0000313" key="1">
    <source>
        <dbReference type="EMBL" id="RXK56597.1"/>
    </source>
</evidence>
<comment type="caution">
    <text evidence="1">The sequence shown here is derived from an EMBL/GenBank/DDBJ whole genome shotgun (WGS) entry which is preliminary data.</text>
</comment>
<dbReference type="EMBL" id="SDHX01000001">
    <property type="protein sequence ID" value="RXK56597.1"/>
    <property type="molecule type" value="Genomic_DNA"/>
</dbReference>
<dbReference type="PIRSF" id="PIRSF007028">
    <property type="entry name" value="UCP007028"/>
    <property type="match status" value="1"/>
</dbReference>
<dbReference type="OrthoDB" id="9792392at2"/>
<protein>
    <submittedName>
        <fullName evidence="1">DUF1428 domain-containing protein</fullName>
    </submittedName>
</protein>
<dbReference type="InterPro" id="IPR011008">
    <property type="entry name" value="Dimeric_a/b-barrel"/>
</dbReference>
<sequence>MAQYVDGFVIPLPRKKLALYKKIATQAAKVWREHGALDYQECVMDPSPQPKGVPGDLFKKLAKTKPTETVVFAYIRYRSRAHRDRVNAKVMADSRLAAMCDPQKMPFDMARMTFGGFNVLVSG</sequence>
<gene>
    <name evidence="1" type="ORF">ESB00_12230</name>
</gene>
<organism evidence="1 2">
    <name type="scientific">Oleiharenicola lentus</name>
    <dbReference type="NCBI Taxonomy" id="2508720"/>
    <lineage>
        <taxon>Bacteria</taxon>
        <taxon>Pseudomonadati</taxon>
        <taxon>Verrucomicrobiota</taxon>
        <taxon>Opitutia</taxon>
        <taxon>Opitutales</taxon>
        <taxon>Opitutaceae</taxon>
        <taxon>Oleiharenicola</taxon>
    </lineage>
</organism>
<dbReference type="RefSeq" id="WP_129047965.1">
    <property type="nucleotide sequence ID" value="NZ_SDHX01000001.1"/>
</dbReference>
<accession>A0A4Q1CBV8</accession>
<dbReference type="Gene3D" id="3.30.70.100">
    <property type="match status" value="1"/>
</dbReference>
<dbReference type="SUPFAM" id="SSF54909">
    <property type="entry name" value="Dimeric alpha+beta barrel"/>
    <property type="match status" value="1"/>
</dbReference>
<dbReference type="Pfam" id="PF07237">
    <property type="entry name" value="DUF1428"/>
    <property type="match status" value="1"/>
</dbReference>
<dbReference type="Proteomes" id="UP000290218">
    <property type="component" value="Unassembled WGS sequence"/>
</dbReference>